<dbReference type="InterPro" id="IPR017871">
    <property type="entry name" value="ABC_transporter-like_CS"/>
</dbReference>
<dbReference type="InterPro" id="IPR011527">
    <property type="entry name" value="ABC1_TM_dom"/>
</dbReference>
<dbReference type="SMART" id="SM00382">
    <property type="entry name" value="AAA"/>
    <property type="match status" value="1"/>
</dbReference>
<keyword evidence="4 12" id="KW-0812">Transmembrane</keyword>
<dbReference type="InterPro" id="IPR050173">
    <property type="entry name" value="ABC_transporter_C-like"/>
</dbReference>
<evidence type="ECO:0000256" key="3">
    <source>
        <dbReference type="ARBA" id="ARBA00022448"/>
    </source>
</evidence>
<dbReference type="OrthoDB" id="6500128at2759"/>
<evidence type="ECO:0000256" key="11">
    <source>
        <dbReference type="ARBA" id="ARBA00047523"/>
    </source>
</evidence>
<dbReference type="GO" id="GO:0005774">
    <property type="term" value="C:vacuolar membrane"/>
    <property type="evidence" value="ECO:0007669"/>
    <property type="project" value="UniProtKB-SubCell"/>
</dbReference>
<dbReference type="PANTHER" id="PTHR24223">
    <property type="entry name" value="ATP-BINDING CASSETTE SUB-FAMILY C"/>
    <property type="match status" value="1"/>
</dbReference>
<evidence type="ECO:0000256" key="9">
    <source>
        <dbReference type="ARBA" id="ARBA00023136"/>
    </source>
</evidence>
<feature type="domain" description="ABC transmembrane type-1" evidence="14">
    <location>
        <begin position="4"/>
        <end position="292"/>
    </location>
</feature>
<keyword evidence="3" id="KW-0813">Transport</keyword>
<comment type="similarity">
    <text evidence="2">Belongs to the ABC transporter superfamily. ABCC family. Conjugate transporter (TC 3.A.1.208) subfamily.</text>
</comment>
<dbReference type="InterPro" id="IPR027417">
    <property type="entry name" value="P-loop_NTPase"/>
</dbReference>
<evidence type="ECO:0000256" key="2">
    <source>
        <dbReference type="ARBA" id="ARBA00009726"/>
    </source>
</evidence>
<dbReference type="EC" id="7.6.2.3" evidence="10"/>
<dbReference type="AlphaFoldDB" id="A0A812BLM6"/>
<reference evidence="15" key="1">
    <citation type="submission" date="2021-01" db="EMBL/GenBank/DDBJ databases">
        <authorList>
            <person name="Li R."/>
            <person name="Bekaert M."/>
        </authorList>
    </citation>
    <scope>NUCLEOTIDE SEQUENCE</scope>
    <source>
        <strain evidence="15">Farmed</strain>
    </source>
</reference>
<dbReference type="EMBL" id="CAHIKZ030000724">
    <property type="protein sequence ID" value="CAE1235697.1"/>
    <property type="molecule type" value="Genomic_DNA"/>
</dbReference>
<dbReference type="PROSITE" id="PS50893">
    <property type="entry name" value="ABC_TRANSPORTER_2"/>
    <property type="match status" value="1"/>
</dbReference>
<dbReference type="PROSITE" id="PS50929">
    <property type="entry name" value="ABC_TM1F"/>
    <property type="match status" value="1"/>
</dbReference>
<evidence type="ECO:0000256" key="4">
    <source>
        <dbReference type="ARBA" id="ARBA00022692"/>
    </source>
</evidence>
<evidence type="ECO:0000259" key="13">
    <source>
        <dbReference type="PROSITE" id="PS50893"/>
    </source>
</evidence>
<dbReference type="InterPro" id="IPR003439">
    <property type="entry name" value="ABC_transporter-like_ATP-bd"/>
</dbReference>
<dbReference type="CDD" id="cd18603">
    <property type="entry name" value="ABC_6TM_MRP1_2_3_6_D2_like"/>
    <property type="match status" value="1"/>
</dbReference>
<dbReference type="SUPFAM" id="SSF52540">
    <property type="entry name" value="P-loop containing nucleoside triphosphate hydrolases"/>
    <property type="match status" value="1"/>
</dbReference>
<evidence type="ECO:0000256" key="12">
    <source>
        <dbReference type="SAM" id="Phobius"/>
    </source>
</evidence>
<evidence type="ECO:0000256" key="8">
    <source>
        <dbReference type="ARBA" id="ARBA00022989"/>
    </source>
</evidence>
<keyword evidence="6" id="KW-0547">Nucleotide-binding</keyword>
<sequence length="567" mass="63367">MSSLLVLGLYFLFQVFAVFGNIWLSWWSEDRLADKSPKANGTEPESKLDIYLGVYGGLGIAQALSVLAYSILASFSLLKGAKCLQEDMLGNVLHCPMNFFDTTPLGRILNRFSKDVDTIDNTLPLAIRQIIATLFLVMSTLFTISYTTPIFMSIIVPIAVLYYVIQNYYLPTSRQLKRIESVTRSPIYSMFSETLAGAASIRAYGVQKEFQQKLENMVDNNLTSFSMSLAANRWLGVRLETLGNLIVFAAALFAVSNRDTMTPGSVGLSLSYALNVTFFLSWFVRNRSEVETNIVGVERISEYCKLENEANWYKENHPDNSWPSKGNITFDNYQLRYRPELDLVLKGISCSINGGEKIGIVGRTGAGKSSLTVSLFRLIESAGGNIIIDGQNISELGLHDLRSKLTILPQEPIIFSGALRNNLDPLEQFADEDLWSALELSHLKTFVKDLNKQLDYECGENGGNLSVGQRQLICLARSILHKTKILILDEATAAVDMETDQLIQHTIRTQFKDTTILTIAHRLNTIMDYDRILVLDKGLLKEFDSPEALLKNKESLFYGMAKTAGLV</sequence>
<evidence type="ECO:0000256" key="1">
    <source>
        <dbReference type="ARBA" id="ARBA00004128"/>
    </source>
</evidence>
<comment type="subcellular location">
    <subcellularLocation>
        <location evidence="1">Vacuole membrane</location>
        <topology evidence="1">Multi-pass membrane protein</topology>
    </subcellularLocation>
</comment>
<feature type="transmembrane region" description="Helical" evidence="12">
    <location>
        <begin position="235"/>
        <end position="254"/>
    </location>
</feature>
<keyword evidence="5" id="KW-0677">Repeat</keyword>
<evidence type="ECO:0000259" key="14">
    <source>
        <dbReference type="PROSITE" id="PS50929"/>
    </source>
</evidence>
<dbReference type="SUPFAM" id="SSF90123">
    <property type="entry name" value="ABC transporter transmembrane region"/>
    <property type="match status" value="1"/>
</dbReference>
<dbReference type="Pfam" id="PF00664">
    <property type="entry name" value="ABC_membrane"/>
    <property type="match status" value="1"/>
</dbReference>
<accession>A0A812BLM6</accession>
<dbReference type="Gene3D" id="1.20.1560.10">
    <property type="entry name" value="ABC transporter type 1, transmembrane domain"/>
    <property type="match status" value="1"/>
</dbReference>
<dbReference type="GO" id="GO:0005524">
    <property type="term" value="F:ATP binding"/>
    <property type="evidence" value="ECO:0007669"/>
    <property type="project" value="UniProtKB-KW"/>
</dbReference>
<protein>
    <recommendedName>
        <fullName evidence="10">ABC-type glutathione-S-conjugate transporter</fullName>
        <ecNumber evidence="10">7.6.2.3</ecNumber>
    </recommendedName>
</protein>
<keyword evidence="9 12" id="KW-0472">Membrane</keyword>
<gene>
    <name evidence="15" type="ORF">SPHA_19901</name>
</gene>
<keyword evidence="7" id="KW-0067">ATP-binding</keyword>
<evidence type="ECO:0000256" key="5">
    <source>
        <dbReference type="ARBA" id="ARBA00022737"/>
    </source>
</evidence>
<proteinExistence type="inferred from homology"/>
<evidence type="ECO:0000256" key="6">
    <source>
        <dbReference type="ARBA" id="ARBA00022741"/>
    </source>
</evidence>
<feature type="transmembrane region" description="Helical" evidence="12">
    <location>
        <begin position="150"/>
        <end position="170"/>
    </location>
</feature>
<name>A0A812BLM6_ACAPH</name>
<feature type="transmembrane region" description="Helical" evidence="12">
    <location>
        <begin position="125"/>
        <end position="144"/>
    </location>
</feature>
<dbReference type="InterPro" id="IPR003593">
    <property type="entry name" value="AAA+_ATPase"/>
</dbReference>
<evidence type="ECO:0000313" key="15">
    <source>
        <dbReference type="EMBL" id="CAE1235697.1"/>
    </source>
</evidence>
<keyword evidence="16" id="KW-1185">Reference proteome</keyword>
<comment type="caution">
    <text evidence="15">The sequence shown here is derived from an EMBL/GenBank/DDBJ whole genome shotgun (WGS) entry which is preliminary data.</text>
</comment>
<feature type="transmembrane region" description="Helical" evidence="12">
    <location>
        <begin position="266"/>
        <end position="284"/>
    </location>
</feature>
<dbReference type="PANTHER" id="PTHR24223:SF443">
    <property type="entry name" value="MULTIDRUG-RESISTANCE LIKE PROTEIN 1, ISOFORM I"/>
    <property type="match status" value="1"/>
</dbReference>
<dbReference type="GO" id="GO:0015431">
    <property type="term" value="F:ABC-type glutathione S-conjugate transporter activity"/>
    <property type="evidence" value="ECO:0007669"/>
    <property type="project" value="UniProtKB-EC"/>
</dbReference>
<keyword evidence="8 12" id="KW-1133">Transmembrane helix</keyword>
<organism evidence="15 16">
    <name type="scientific">Acanthosepion pharaonis</name>
    <name type="common">Pharaoh cuttlefish</name>
    <name type="synonym">Sepia pharaonis</name>
    <dbReference type="NCBI Taxonomy" id="158019"/>
    <lineage>
        <taxon>Eukaryota</taxon>
        <taxon>Metazoa</taxon>
        <taxon>Spiralia</taxon>
        <taxon>Lophotrochozoa</taxon>
        <taxon>Mollusca</taxon>
        <taxon>Cephalopoda</taxon>
        <taxon>Coleoidea</taxon>
        <taxon>Decapodiformes</taxon>
        <taxon>Sepiida</taxon>
        <taxon>Sepiina</taxon>
        <taxon>Sepiidae</taxon>
        <taxon>Acanthosepion</taxon>
    </lineage>
</organism>
<dbReference type="Pfam" id="PF00005">
    <property type="entry name" value="ABC_tran"/>
    <property type="match status" value="1"/>
</dbReference>
<comment type="catalytic activity">
    <reaction evidence="11">
        <text>leukotriene C4(in) + ATP + H2O = leukotriene C4(out) + ADP + phosphate + H(+)</text>
        <dbReference type="Rhea" id="RHEA:38963"/>
        <dbReference type="ChEBI" id="CHEBI:15377"/>
        <dbReference type="ChEBI" id="CHEBI:15378"/>
        <dbReference type="ChEBI" id="CHEBI:30616"/>
        <dbReference type="ChEBI" id="CHEBI:43474"/>
        <dbReference type="ChEBI" id="CHEBI:57973"/>
        <dbReference type="ChEBI" id="CHEBI:456216"/>
    </reaction>
    <physiologicalReaction direction="left-to-right" evidence="11">
        <dbReference type="Rhea" id="RHEA:38964"/>
    </physiologicalReaction>
</comment>
<feature type="domain" description="ABC transporter" evidence="13">
    <location>
        <begin position="328"/>
        <end position="562"/>
    </location>
</feature>
<dbReference type="FunFam" id="3.40.50.300:FF:000074">
    <property type="entry name" value="Multidrug resistance-associated protein 5 isoform 1"/>
    <property type="match status" value="1"/>
</dbReference>
<evidence type="ECO:0000256" key="7">
    <source>
        <dbReference type="ARBA" id="ARBA00022840"/>
    </source>
</evidence>
<evidence type="ECO:0000313" key="16">
    <source>
        <dbReference type="Proteomes" id="UP000597762"/>
    </source>
</evidence>
<dbReference type="InterPro" id="IPR036640">
    <property type="entry name" value="ABC1_TM_sf"/>
</dbReference>
<evidence type="ECO:0000256" key="10">
    <source>
        <dbReference type="ARBA" id="ARBA00024220"/>
    </source>
</evidence>
<dbReference type="FunFam" id="1.20.1560.10:FF:000001">
    <property type="entry name" value="ATP-binding cassette subfamily C member 1"/>
    <property type="match status" value="1"/>
</dbReference>
<dbReference type="Gene3D" id="3.40.50.300">
    <property type="entry name" value="P-loop containing nucleotide triphosphate hydrolases"/>
    <property type="match status" value="1"/>
</dbReference>
<dbReference type="PROSITE" id="PS00211">
    <property type="entry name" value="ABC_TRANSPORTER_1"/>
    <property type="match status" value="1"/>
</dbReference>
<dbReference type="GO" id="GO:0016887">
    <property type="term" value="F:ATP hydrolysis activity"/>
    <property type="evidence" value="ECO:0007669"/>
    <property type="project" value="InterPro"/>
</dbReference>
<feature type="transmembrane region" description="Helical" evidence="12">
    <location>
        <begin position="50"/>
        <end position="72"/>
    </location>
</feature>
<dbReference type="CDD" id="cd03244">
    <property type="entry name" value="ABCC_MRP_domain2"/>
    <property type="match status" value="1"/>
</dbReference>
<dbReference type="Proteomes" id="UP000597762">
    <property type="component" value="Unassembled WGS sequence"/>
</dbReference>